<dbReference type="AlphaFoldDB" id="A0A8B8E395"/>
<dbReference type="RefSeq" id="XP_022333761.1">
    <property type="nucleotide sequence ID" value="XM_022478053.1"/>
</dbReference>
<evidence type="ECO:0000256" key="2">
    <source>
        <dbReference type="SAM" id="SignalP"/>
    </source>
</evidence>
<feature type="region of interest" description="Disordered" evidence="1">
    <location>
        <begin position="156"/>
        <end position="175"/>
    </location>
</feature>
<dbReference type="KEGG" id="cvn:111130807"/>
<evidence type="ECO:0000313" key="3">
    <source>
        <dbReference type="Proteomes" id="UP000694844"/>
    </source>
</evidence>
<proteinExistence type="predicted"/>
<keyword evidence="2" id="KW-0732">Signal</keyword>
<organism evidence="3 4">
    <name type="scientific">Crassostrea virginica</name>
    <name type="common">Eastern oyster</name>
    <dbReference type="NCBI Taxonomy" id="6565"/>
    <lineage>
        <taxon>Eukaryota</taxon>
        <taxon>Metazoa</taxon>
        <taxon>Spiralia</taxon>
        <taxon>Lophotrochozoa</taxon>
        <taxon>Mollusca</taxon>
        <taxon>Bivalvia</taxon>
        <taxon>Autobranchia</taxon>
        <taxon>Pteriomorphia</taxon>
        <taxon>Ostreida</taxon>
        <taxon>Ostreoidea</taxon>
        <taxon>Ostreidae</taxon>
        <taxon>Crassostrea</taxon>
    </lineage>
</organism>
<feature type="signal peptide" evidence="2">
    <location>
        <begin position="1"/>
        <end position="18"/>
    </location>
</feature>
<gene>
    <name evidence="4" type="primary">LOC111130807</name>
</gene>
<name>A0A8B8E395_CRAVI</name>
<accession>A0A8B8E395</accession>
<reference evidence="4" key="1">
    <citation type="submission" date="2025-08" db="UniProtKB">
        <authorList>
            <consortium name="RefSeq"/>
        </authorList>
    </citation>
    <scope>IDENTIFICATION</scope>
    <source>
        <tissue evidence="4">Whole sample</tissue>
    </source>
</reference>
<evidence type="ECO:0000313" key="4">
    <source>
        <dbReference type="RefSeq" id="XP_022333761.1"/>
    </source>
</evidence>
<protein>
    <submittedName>
        <fullName evidence="4">Uncharacterized protein LOC111130807</fullName>
    </submittedName>
</protein>
<feature type="chain" id="PRO_5034190101" evidence="2">
    <location>
        <begin position="19"/>
        <end position="356"/>
    </location>
</feature>
<dbReference type="Proteomes" id="UP000694844">
    <property type="component" value="Chromosome 4"/>
</dbReference>
<evidence type="ECO:0000256" key="1">
    <source>
        <dbReference type="SAM" id="MobiDB-lite"/>
    </source>
</evidence>
<dbReference type="GeneID" id="111130807"/>
<dbReference type="OrthoDB" id="6145732at2759"/>
<sequence>MEDRIIIIFLLLSTNVFAQIANQPQEFFPTNQPMQTFQAQGIPFQGVQASPNQISYTPLQTVPFPPSVNNVQQPMAAVSQHQLALGSQLQPLQQLAGSNLLPQNTPQQIQIQGTTFQAAPGTSLQPFQASQTAQSGGSDASVQQTIQNTVQEAQKLTQNTGTKDSGTDSNVVSKDTNLNGNVIGYNGKVFIAEVNGQMIEAPALAHLIGRQIVNGEIVTQDDSSMAGVQRNTIGATNQVVPPGMPLMNGQSPMNNMMFPNQQFIPPGQAPIQQLPFPGQLRPNPMQNMIFPNRQLMFQNRQMAIQQNMIGQFSMQRPPMPFQQNPMLRRPPFMRPPMTFPGRPGGFRQGPPGRRFG</sequence>
<keyword evidence="3" id="KW-1185">Reference proteome</keyword>